<proteinExistence type="predicted"/>
<name>A0A3E1NFR0_9BACT</name>
<feature type="region of interest" description="Disordered" evidence="1">
    <location>
        <begin position="71"/>
        <end position="90"/>
    </location>
</feature>
<organism evidence="2 3">
    <name type="scientific">Deminuibacter soli</name>
    <dbReference type="NCBI Taxonomy" id="2291815"/>
    <lineage>
        <taxon>Bacteria</taxon>
        <taxon>Pseudomonadati</taxon>
        <taxon>Bacteroidota</taxon>
        <taxon>Chitinophagia</taxon>
        <taxon>Chitinophagales</taxon>
        <taxon>Chitinophagaceae</taxon>
        <taxon>Deminuibacter</taxon>
    </lineage>
</organism>
<evidence type="ECO:0000256" key="1">
    <source>
        <dbReference type="SAM" id="MobiDB-lite"/>
    </source>
</evidence>
<reference evidence="2 3" key="1">
    <citation type="submission" date="2018-08" db="EMBL/GenBank/DDBJ databases">
        <title>Chitinophagaceae sp. K23C18032701, a novel bacterium isolated from forest soil.</title>
        <authorList>
            <person name="Wang C."/>
        </authorList>
    </citation>
    <scope>NUCLEOTIDE SEQUENCE [LARGE SCALE GENOMIC DNA]</scope>
    <source>
        <strain evidence="2 3">K23C18032701</strain>
    </source>
</reference>
<evidence type="ECO:0000313" key="2">
    <source>
        <dbReference type="EMBL" id="RFM26803.1"/>
    </source>
</evidence>
<keyword evidence="3" id="KW-1185">Reference proteome</keyword>
<accession>A0A3E1NFR0</accession>
<feature type="compositionally biased region" description="Polar residues" evidence="1">
    <location>
        <begin position="76"/>
        <end position="90"/>
    </location>
</feature>
<protein>
    <submittedName>
        <fullName evidence="2">Uncharacterized protein</fullName>
    </submittedName>
</protein>
<evidence type="ECO:0000313" key="3">
    <source>
        <dbReference type="Proteomes" id="UP000261284"/>
    </source>
</evidence>
<comment type="caution">
    <text evidence="2">The sequence shown here is derived from an EMBL/GenBank/DDBJ whole genome shotgun (WGS) entry which is preliminary data.</text>
</comment>
<dbReference type="Proteomes" id="UP000261284">
    <property type="component" value="Unassembled WGS sequence"/>
</dbReference>
<dbReference type="AlphaFoldDB" id="A0A3E1NFR0"/>
<dbReference type="RefSeq" id="WP_116848587.1">
    <property type="nucleotide sequence ID" value="NZ_QTJU01000007.1"/>
</dbReference>
<gene>
    <name evidence="2" type="ORF">DXN05_17595</name>
</gene>
<sequence length="90" mass="10016">MYKIQLFHEKSAELLQQRANEWLTSHKEIAITQSNTTQSGTGIDASFSLYLLYTTTEAQAEELKELAAEVKPQDSVEATTINPDILTPSS</sequence>
<dbReference type="EMBL" id="QTJU01000007">
    <property type="protein sequence ID" value="RFM26803.1"/>
    <property type="molecule type" value="Genomic_DNA"/>
</dbReference>